<dbReference type="EMBL" id="BOOU01000083">
    <property type="protein sequence ID" value="GII80878.1"/>
    <property type="molecule type" value="Genomic_DNA"/>
</dbReference>
<organism evidence="8 9">
    <name type="scientific">Sphaerisporangium rufum</name>
    <dbReference type="NCBI Taxonomy" id="1381558"/>
    <lineage>
        <taxon>Bacteria</taxon>
        <taxon>Bacillati</taxon>
        <taxon>Actinomycetota</taxon>
        <taxon>Actinomycetes</taxon>
        <taxon>Streptosporangiales</taxon>
        <taxon>Streptosporangiaceae</taxon>
        <taxon>Sphaerisporangium</taxon>
    </lineage>
</organism>
<dbReference type="InterPro" id="IPR051446">
    <property type="entry name" value="HTH_trans_reg/aminotransferase"/>
</dbReference>
<protein>
    <recommendedName>
        <fullName evidence="7">HTH gntR-type domain-containing protein</fullName>
    </recommendedName>
</protein>
<dbReference type="PANTHER" id="PTHR46577">
    <property type="entry name" value="HTH-TYPE TRANSCRIPTIONAL REGULATORY PROTEIN GABR"/>
    <property type="match status" value="1"/>
</dbReference>
<gene>
    <name evidence="8" type="ORF">Sru01_58600</name>
</gene>
<dbReference type="GO" id="GO:0003677">
    <property type="term" value="F:DNA binding"/>
    <property type="evidence" value="ECO:0007669"/>
    <property type="project" value="UniProtKB-KW"/>
</dbReference>
<evidence type="ECO:0000313" key="9">
    <source>
        <dbReference type="Proteomes" id="UP000655287"/>
    </source>
</evidence>
<comment type="caution">
    <text evidence="8">The sequence shown here is derived from an EMBL/GenBank/DDBJ whole genome shotgun (WGS) entry which is preliminary data.</text>
</comment>
<proteinExistence type="inferred from homology"/>
<dbReference type="CDD" id="cd07377">
    <property type="entry name" value="WHTH_GntR"/>
    <property type="match status" value="1"/>
</dbReference>
<evidence type="ECO:0000313" key="8">
    <source>
        <dbReference type="EMBL" id="GII80878.1"/>
    </source>
</evidence>
<dbReference type="SUPFAM" id="SSF46785">
    <property type="entry name" value="Winged helix' DNA-binding domain"/>
    <property type="match status" value="1"/>
</dbReference>
<feature type="domain" description="HTH gntR-type" evidence="7">
    <location>
        <begin position="151"/>
        <end position="219"/>
    </location>
</feature>
<dbReference type="InterPro" id="IPR015421">
    <property type="entry name" value="PyrdxlP-dep_Trfase_major"/>
</dbReference>
<evidence type="ECO:0000256" key="2">
    <source>
        <dbReference type="ARBA" id="ARBA00022898"/>
    </source>
</evidence>
<sequence length="621" mass="65153">MIRQDVAEPVARSTPEPLTEPAAEPLARSTPEPLTELATEPLARSTPEPLTEPATEPLARSTPEPVTQPGTRSIAEPAGEPFATPVVRSTTEPFAEPVARSTAEPVAGPRRPVAPGPAVPAAGGTPALASRLDRADSEVIAAFAGWAAGTGPLHRRLATGIRRAIENGALLPGERLPAERRLAGALRLSRTTVVTAYETLRGAGLIESRQGSGTRVADGPPPRPARLAGRIPGGSATEIFEHLIDGPSELISLSCSAEGAVPELRTALRELARGDLTALLADPGYHPAGLPELRDEIAAHLTRGGLPTAPGQILVTTGAQQALVLVAELYLRPGLAVLAETPSWPSSLDIFRSRHAGIRTVPLDGEGADAVAVAAALAAAPPALIHLMPTYHNPTGVLMSAARRRRIAEIAARHDVPIMEDNAYDAHTAGDGIPAPLAAYAPRGAEVLSVGSLAKSVWAGLRIGWVRGPAGVIGRLARRKALADVGSPVLDQALAARLLPRLPEIGAAQAPARETRLDLVERLLRDRIPGWRWRRPDGGTGLWVELPGVRAAEFAQVALRHGVEVVPGGTTDPHGGHQNFIRVPYTFPPEVIGRLVDRLAAAWVEISRHGPIDPGPDALIR</sequence>
<dbReference type="AlphaFoldDB" id="A0A919V476"/>
<keyword evidence="2" id="KW-0663">Pyridoxal phosphate</keyword>
<dbReference type="Pfam" id="PF00392">
    <property type="entry name" value="GntR"/>
    <property type="match status" value="1"/>
</dbReference>
<dbReference type="SUPFAM" id="SSF53383">
    <property type="entry name" value="PLP-dependent transferases"/>
    <property type="match status" value="1"/>
</dbReference>
<reference evidence="8" key="1">
    <citation type="submission" date="2021-01" db="EMBL/GenBank/DDBJ databases">
        <title>Whole genome shotgun sequence of Sphaerisporangium rufum NBRC 109079.</title>
        <authorList>
            <person name="Komaki H."/>
            <person name="Tamura T."/>
        </authorList>
    </citation>
    <scope>NUCLEOTIDE SEQUENCE</scope>
    <source>
        <strain evidence="8">NBRC 109079</strain>
    </source>
</reference>
<dbReference type="InterPro" id="IPR015422">
    <property type="entry name" value="PyrdxlP-dep_Trfase_small"/>
</dbReference>
<dbReference type="RefSeq" id="WP_203992276.1">
    <property type="nucleotide sequence ID" value="NZ_BOOU01000083.1"/>
</dbReference>
<evidence type="ECO:0000256" key="6">
    <source>
        <dbReference type="SAM" id="MobiDB-lite"/>
    </source>
</evidence>
<keyword evidence="3" id="KW-0805">Transcription regulation</keyword>
<keyword evidence="4" id="KW-0238">DNA-binding</keyword>
<evidence type="ECO:0000256" key="1">
    <source>
        <dbReference type="ARBA" id="ARBA00005384"/>
    </source>
</evidence>
<dbReference type="Gene3D" id="3.40.640.10">
    <property type="entry name" value="Type I PLP-dependent aspartate aminotransferase-like (Major domain)"/>
    <property type="match status" value="1"/>
</dbReference>
<dbReference type="InterPro" id="IPR004839">
    <property type="entry name" value="Aminotransferase_I/II_large"/>
</dbReference>
<feature type="region of interest" description="Disordered" evidence="6">
    <location>
        <begin position="1"/>
        <end position="125"/>
    </location>
</feature>
<evidence type="ECO:0000256" key="3">
    <source>
        <dbReference type="ARBA" id="ARBA00023015"/>
    </source>
</evidence>
<dbReference type="PANTHER" id="PTHR46577:SF1">
    <property type="entry name" value="HTH-TYPE TRANSCRIPTIONAL REGULATORY PROTEIN GABR"/>
    <property type="match status" value="1"/>
</dbReference>
<dbReference type="PROSITE" id="PS50949">
    <property type="entry name" value="HTH_GNTR"/>
    <property type="match status" value="1"/>
</dbReference>
<dbReference type="InterPro" id="IPR000524">
    <property type="entry name" value="Tscrpt_reg_HTH_GntR"/>
</dbReference>
<keyword evidence="5" id="KW-0804">Transcription</keyword>
<dbReference type="GO" id="GO:0030170">
    <property type="term" value="F:pyridoxal phosphate binding"/>
    <property type="evidence" value="ECO:0007669"/>
    <property type="project" value="InterPro"/>
</dbReference>
<evidence type="ECO:0000256" key="5">
    <source>
        <dbReference type="ARBA" id="ARBA00023163"/>
    </source>
</evidence>
<dbReference type="InterPro" id="IPR036388">
    <property type="entry name" value="WH-like_DNA-bd_sf"/>
</dbReference>
<name>A0A919V476_9ACTN</name>
<dbReference type="Gene3D" id="1.10.10.10">
    <property type="entry name" value="Winged helix-like DNA-binding domain superfamily/Winged helix DNA-binding domain"/>
    <property type="match status" value="1"/>
</dbReference>
<dbReference type="SMART" id="SM00345">
    <property type="entry name" value="HTH_GNTR"/>
    <property type="match status" value="1"/>
</dbReference>
<dbReference type="InterPro" id="IPR015424">
    <property type="entry name" value="PyrdxlP-dep_Trfase"/>
</dbReference>
<comment type="similarity">
    <text evidence="1">In the C-terminal section; belongs to the class-I pyridoxal-phosphate-dependent aminotransferase family.</text>
</comment>
<accession>A0A919V476</accession>
<dbReference type="Gene3D" id="3.90.1150.10">
    <property type="entry name" value="Aspartate Aminotransferase, domain 1"/>
    <property type="match status" value="1"/>
</dbReference>
<evidence type="ECO:0000259" key="7">
    <source>
        <dbReference type="PROSITE" id="PS50949"/>
    </source>
</evidence>
<feature type="compositionally biased region" description="Low complexity" evidence="6">
    <location>
        <begin position="14"/>
        <end position="27"/>
    </location>
</feature>
<dbReference type="InterPro" id="IPR036390">
    <property type="entry name" value="WH_DNA-bd_sf"/>
</dbReference>
<dbReference type="CDD" id="cd00609">
    <property type="entry name" value="AAT_like"/>
    <property type="match status" value="1"/>
</dbReference>
<dbReference type="Proteomes" id="UP000655287">
    <property type="component" value="Unassembled WGS sequence"/>
</dbReference>
<keyword evidence="9" id="KW-1185">Reference proteome</keyword>
<dbReference type="GO" id="GO:0003700">
    <property type="term" value="F:DNA-binding transcription factor activity"/>
    <property type="evidence" value="ECO:0007669"/>
    <property type="project" value="InterPro"/>
</dbReference>
<dbReference type="Pfam" id="PF00155">
    <property type="entry name" value="Aminotran_1_2"/>
    <property type="match status" value="1"/>
</dbReference>
<feature type="compositionally biased region" description="Low complexity" evidence="6">
    <location>
        <begin position="46"/>
        <end position="59"/>
    </location>
</feature>
<evidence type="ECO:0000256" key="4">
    <source>
        <dbReference type="ARBA" id="ARBA00023125"/>
    </source>
</evidence>